<dbReference type="InterPro" id="IPR003018">
    <property type="entry name" value="GAF"/>
</dbReference>
<dbReference type="Gene3D" id="3.30.565.10">
    <property type="entry name" value="Histidine kinase-like ATPase, C-terminal domain"/>
    <property type="match status" value="1"/>
</dbReference>
<dbReference type="InterPro" id="IPR029016">
    <property type="entry name" value="GAF-like_dom_sf"/>
</dbReference>
<dbReference type="PANTHER" id="PTHR24421:SF56">
    <property type="entry name" value="OXYGEN SENSOR HISTIDINE KINASE RESPONSE REGULATOR DOST"/>
    <property type="match status" value="1"/>
</dbReference>
<accession>A0ABT9UE05</accession>
<feature type="domain" description="GAF" evidence="4">
    <location>
        <begin position="46"/>
        <end position="193"/>
    </location>
</feature>
<dbReference type="InterPro" id="IPR011712">
    <property type="entry name" value="Sig_transdc_His_kin_sub3_dim/P"/>
</dbReference>
<dbReference type="InterPro" id="IPR036890">
    <property type="entry name" value="HATPase_C_sf"/>
</dbReference>
<evidence type="ECO:0000259" key="5">
    <source>
        <dbReference type="SMART" id="SM00387"/>
    </source>
</evidence>
<reference evidence="6 7" key="1">
    <citation type="submission" date="2023-07" db="EMBL/GenBank/DDBJ databases">
        <title>Sorghum-associated microbial communities from plants grown in Nebraska, USA.</title>
        <authorList>
            <person name="Schachtman D."/>
        </authorList>
    </citation>
    <scope>NUCLEOTIDE SEQUENCE [LARGE SCALE GENOMIC DNA]</scope>
    <source>
        <strain evidence="6 7">DS994</strain>
    </source>
</reference>
<feature type="domain" description="Histidine kinase/HSP90-like ATPase" evidence="5">
    <location>
        <begin position="469"/>
        <end position="559"/>
    </location>
</feature>
<dbReference type="EMBL" id="JAUSSY010000003">
    <property type="protein sequence ID" value="MDQ0117871.1"/>
    <property type="molecule type" value="Genomic_DNA"/>
</dbReference>
<dbReference type="SMART" id="SM00065">
    <property type="entry name" value="GAF"/>
    <property type="match status" value="1"/>
</dbReference>
<evidence type="ECO:0000256" key="2">
    <source>
        <dbReference type="ARBA" id="ARBA00022777"/>
    </source>
</evidence>
<dbReference type="Pfam" id="PF02518">
    <property type="entry name" value="HATPase_c"/>
    <property type="match status" value="1"/>
</dbReference>
<dbReference type="GO" id="GO:0016301">
    <property type="term" value="F:kinase activity"/>
    <property type="evidence" value="ECO:0007669"/>
    <property type="project" value="UniProtKB-KW"/>
</dbReference>
<evidence type="ECO:0000256" key="3">
    <source>
        <dbReference type="ARBA" id="ARBA00023012"/>
    </source>
</evidence>
<comment type="caution">
    <text evidence="6">The sequence shown here is derived from an EMBL/GenBank/DDBJ whole genome shotgun (WGS) entry which is preliminary data.</text>
</comment>
<dbReference type="InterPro" id="IPR003594">
    <property type="entry name" value="HATPase_dom"/>
</dbReference>
<dbReference type="Gene3D" id="1.20.5.1930">
    <property type="match status" value="1"/>
</dbReference>
<dbReference type="SUPFAM" id="SSF55781">
    <property type="entry name" value="GAF domain-like"/>
    <property type="match status" value="2"/>
</dbReference>
<proteinExistence type="predicted"/>
<gene>
    <name evidence="6" type="ORF">J2T22_001044</name>
</gene>
<keyword evidence="7" id="KW-1185">Reference proteome</keyword>
<sequence>MWREPIRRRTRELLREFVERADDLVRAQEHVEGLLGAVVSMTEDLSLEAVLDRLVQSACELVGARYGALGVIGDDQQLSHFITVGIDEEGARVIGDLPTGHGVLGELIREPKPLRLHDLGEHPIAVGFPSNHPPMSTFLGVPVRVRNEVFGNLYLTEKIGDQDFTGEDEDLAVALAAAAGVAIQNAKLFDDTRRRQRWLEAGMEVSDRLKDQPRSDTENLDMIAERALNASASVLALIASVGPDGIIRCRTSVGAQSMPGGQEMPAAAVLSEVLETGESKVLADPLLVFDPTSAEKLGPVLVAALGSNSDGHRDSVLVLARAVGGARYTEVDVEQSAVFASRIGLTLDLLKANQLREEHALFIDRERIAADLHDLVIQRLFAAGLSIQGLRRYTADPPAHERRIAGITAELDDCIHQLRDTIYSLQAREPDKELLSGRVLRAVQEAANASGFLPRIQFSGPVDDAVDDDVAAQLLPVLHESVSNAVRHSGSEDIAILLAVQDGDVVLTVRDTGRGFNDPQRISGLTNMKNRATRLGGECIIDSVPGKGTSVTWRAPAAG</sequence>
<dbReference type="PANTHER" id="PTHR24421">
    <property type="entry name" value="NITRATE/NITRITE SENSOR PROTEIN NARX-RELATED"/>
    <property type="match status" value="1"/>
</dbReference>
<evidence type="ECO:0000313" key="6">
    <source>
        <dbReference type="EMBL" id="MDQ0117871.1"/>
    </source>
</evidence>
<evidence type="ECO:0000259" key="4">
    <source>
        <dbReference type="SMART" id="SM00065"/>
    </source>
</evidence>
<protein>
    <submittedName>
        <fullName evidence="6">Signal transduction histidine kinase</fullName>
    </submittedName>
</protein>
<evidence type="ECO:0000256" key="1">
    <source>
        <dbReference type="ARBA" id="ARBA00022679"/>
    </source>
</evidence>
<dbReference type="InterPro" id="IPR050482">
    <property type="entry name" value="Sensor_HK_TwoCompSys"/>
</dbReference>
<dbReference type="Gene3D" id="3.30.450.40">
    <property type="match status" value="1"/>
</dbReference>
<keyword evidence="2 6" id="KW-0418">Kinase</keyword>
<dbReference type="RefSeq" id="WP_307488625.1">
    <property type="nucleotide sequence ID" value="NZ_JAUSSY010000003.1"/>
</dbReference>
<dbReference type="CDD" id="cd16917">
    <property type="entry name" value="HATPase_UhpB-NarQ-NarX-like"/>
    <property type="match status" value="1"/>
</dbReference>
<dbReference type="SUPFAM" id="SSF55874">
    <property type="entry name" value="ATPase domain of HSP90 chaperone/DNA topoisomerase II/histidine kinase"/>
    <property type="match status" value="1"/>
</dbReference>
<dbReference type="SMART" id="SM00387">
    <property type="entry name" value="HATPase_c"/>
    <property type="match status" value="1"/>
</dbReference>
<keyword evidence="1" id="KW-0808">Transferase</keyword>
<name>A0ABT9UE05_9MICC</name>
<dbReference type="Pfam" id="PF13185">
    <property type="entry name" value="GAF_2"/>
    <property type="match status" value="1"/>
</dbReference>
<evidence type="ECO:0000313" key="7">
    <source>
        <dbReference type="Proteomes" id="UP001226389"/>
    </source>
</evidence>
<dbReference type="Pfam" id="PF07730">
    <property type="entry name" value="HisKA_3"/>
    <property type="match status" value="1"/>
</dbReference>
<dbReference type="Proteomes" id="UP001226389">
    <property type="component" value="Unassembled WGS sequence"/>
</dbReference>
<keyword evidence="3" id="KW-0902">Two-component regulatory system</keyword>
<organism evidence="6 7">
    <name type="scientific">Pseudarthrobacter defluvii</name>
    <dbReference type="NCBI Taxonomy" id="410837"/>
    <lineage>
        <taxon>Bacteria</taxon>
        <taxon>Bacillati</taxon>
        <taxon>Actinomycetota</taxon>
        <taxon>Actinomycetes</taxon>
        <taxon>Micrococcales</taxon>
        <taxon>Micrococcaceae</taxon>
        <taxon>Pseudarthrobacter</taxon>
    </lineage>
</organism>